<dbReference type="OrthoDB" id="9796789at2"/>
<dbReference type="GO" id="GO:0005576">
    <property type="term" value="C:extracellular region"/>
    <property type="evidence" value="ECO:0007669"/>
    <property type="project" value="UniProtKB-SubCell"/>
</dbReference>
<dbReference type="Gene3D" id="6.10.10.10">
    <property type="entry name" value="Flagellar export chaperone, C-terminal domain"/>
    <property type="match status" value="1"/>
</dbReference>
<evidence type="ECO:0000313" key="8">
    <source>
        <dbReference type="Proteomes" id="UP000005380"/>
    </source>
</evidence>
<dbReference type="HOGENOM" id="CLU_011142_2_2_6"/>
<name>W0DWC6_9GAMM</name>
<reference evidence="7 8" key="1">
    <citation type="submission" date="2013-12" db="EMBL/GenBank/DDBJ databases">
        <authorList>
            <consortium name="DOE Joint Genome Institute"/>
            <person name="Kappler U."/>
            <person name="Huntemann M."/>
            <person name="Han J."/>
            <person name="Chen A."/>
            <person name="Kyrpides N."/>
            <person name="Mavromatis K."/>
            <person name="Markowitz V."/>
            <person name="Palaniappan K."/>
            <person name="Ivanova N."/>
            <person name="Schaumberg A."/>
            <person name="Pati A."/>
            <person name="Liolios K."/>
            <person name="Nordberg H.P."/>
            <person name="Cantor M.N."/>
            <person name="Hua S.X."/>
            <person name="Woyke T."/>
        </authorList>
    </citation>
    <scope>NUCLEOTIDE SEQUENCE [LARGE SCALE GENOMIC DNA]</scope>
    <source>
        <strain evidence="8">AL2</strain>
    </source>
</reference>
<dbReference type="Proteomes" id="UP000005380">
    <property type="component" value="Chromosome"/>
</dbReference>
<organism evidence="7 8">
    <name type="scientific">Thiomicrospira aerophila AL3</name>
    <dbReference type="NCBI Taxonomy" id="717772"/>
    <lineage>
        <taxon>Bacteria</taxon>
        <taxon>Pseudomonadati</taxon>
        <taxon>Pseudomonadota</taxon>
        <taxon>Gammaproteobacteria</taxon>
        <taxon>Thiotrichales</taxon>
        <taxon>Piscirickettsiaceae</taxon>
        <taxon>Thiomicrospira</taxon>
    </lineage>
</organism>
<dbReference type="InParanoid" id="W0DWC6"/>
<dbReference type="InterPro" id="IPR001029">
    <property type="entry name" value="Flagellin_N"/>
</dbReference>
<evidence type="ECO:0000256" key="3">
    <source>
        <dbReference type="ARBA" id="ARBA00023143"/>
    </source>
</evidence>
<evidence type="ECO:0000259" key="5">
    <source>
        <dbReference type="Pfam" id="PF00669"/>
    </source>
</evidence>
<dbReference type="PRINTS" id="PR00207">
    <property type="entry name" value="FLAGELLIN"/>
</dbReference>
<dbReference type="eggNOG" id="COG1344">
    <property type="taxonomic scope" value="Bacteria"/>
</dbReference>
<dbReference type="STRING" id="717772.THIAE_07285"/>
<dbReference type="GO" id="GO:0009288">
    <property type="term" value="C:bacterial-type flagellum"/>
    <property type="evidence" value="ECO:0007669"/>
    <property type="project" value="UniProtKB-SubCell"/>
</dbReference>
<dbReference type="Pfam" id="PF00700">
    <property type="entry name" value="Flagellin_C"/>
    <property type="match status" value="1"/>
</dbReference>
<keyword evidence="7" id="KW-0282">Flagellum</keyword>
<dbReference type="PANTHER" id="PTHR42792">
    <property type="entry name" value="FLAGELLIN"/>
    <property type="match status" value="1"/>
</dbReference>
<dbReference type="Gene3D" id="1.20.1330.10">
    <property type="entry name" value="f41 fragment of flagellin, N-terminal domain"/>
    <property type="match status" value="2"/>
</dbReference>
<comment type="subcellular location">
    <subcellularLocation>
        <location evidence="4">Secreted</location>
    </subcellularLocation>
    <subcellularLocation>
        <location evidence="4">Bacterial flagellum</location>
    </subcellularLocation>
</comment>
<dbReference type="AlphaFoldDB" id="W0DWC6"/>
<accession>W0DWC6</accession>
<dbReference type="PANTHER" id="PTHR42792:SF2">
    <property type="entry name" value="FLAGELLIN"/>
    <property type="match status" value="1"/>
</dbReference>
<evidence type="ECO:0000256" key="4">
    <source>
        <dbReference type="RuleBase" id="RU362073"/>
    </source>
</evidence>
<proteinExistence type="inferred from homology"/>
<dbReference type="InterPro" id="IPR042187">
    <property type="entry name" value="Flagellin_C_sub2"/>
</dbReference>
<dbReference type="KEGG" id="tao:THIAE_07285"/>
<keyword evidence="3 4" id="KW-0975">Bacterial flagellum</keyword>
<feature type="domain" description="Flagellin C-terminal" evidence="6">
    <location>
        <begin position="198"/>
        <end position="283"/>
    </location>
</feature>
<dbReference type="Pfam" id="PF00669">
    <property type="entry name" value="Flagellin_N"/>
    <property type="match status" value="1"/>
</dbReference>
<sequence>MSMTINTNTGAINATRLLDNTSRDQMTSMERLTSGLRINRAADDAAGLAVVTGMTTQIRGLDQAVRNSNDAIGLVQTADGAANEITDMLQRMRELGLQSMTGTFSADNRTQMDKEYQQLTEEIDRIASTTKFNNNSLMDGTNATFTIQVGWETASGNQLEIQMTNLGTSAIGRLSGSALALSIGSTGITTVASASAAIGAIDGALETINTFRSDLGAAQNRLTYTVSNLSNVSENLQGARSVIQDANFAQESANLARTQVLQQAGMSMLAQANQQSLNVLSLLR</sequence>
<evidence type="ECO:0000259" key="6">
    <source>
        <dbReference type="Pfam" id="PF00700"/>
    </source>
</evidence>
<evidence type="ECO:0000256" key="2">
    <source>
        <dbReference type="ARBA" id="ARBA00022525"/>
    </source>
</evidence>
<dbReference type="GO" id="GO:0005198">
    <property type="term" value="F:structural molecule activity"/>
    <property type="evidence" value="ECO:0007669"/>
    <property type="project" value="UniProtKB-UniRule"/>
</dbReference>
<dbReference type="EMBL" id="CP007030">
    <property type="protein sequence ID" value="AHF01583.1"/>
    <property type="molecule type" value="Genomic_DNA"/>
</dbReference>
<dbReference type="InterPro" id="IPR001492">
    <property type="entry name" value="Flagellin"/>
</dbReference>
<dbReference type="SUPFAM" id="SSF64518">
    <property type="entry name" value="Phase 1 flagellin"/>
    <property type="match status" value="1"/>
</dbReference>
<keyword evidence="7" id="KW-0966">Cell projection</keyword>
<keyword evidence="8" id="KW-1185">Reference proteome</keyword>
<comment type="similarity">
    <text evidence="1 4">Belongs to the bacterial flagellin family.</text>
</comment>
<dbReference type="RefSeq" id="WP_006460543.1">
    <property type="nucleotide sequence ID" value="NZ_CP007030.1"/>
</dbReference>
<keyword evidence="7" id="KW-0969">Cilium</keyword>
<gene>
    <name evidence="7" type="ORF">THIAE_07285</name>
</gene>
<keyword evidence="2 4" id="KW-0964">Secreted</keyword>
<dbReference type="InterPro" id="IPR046358">
    <property type="entry name" value="Flagellin_C"/>
</dbReference>
<feature type="domain" description="Flagellin N-terminal" evidence="5">
    <location>
        <begin position="5"/>
        <end position="142"/>
    </location>
</feature>
<evidence type="ECO:0000256" key="1">
    <source>
        <dbReference type="ARBA" id="ARBA00005709"/>
    </source>
</evidence>
<comment type="function">
    <text evidence="4">Flagellin is the subunit protein which polymerizes to form the filaments of bacterial flagella.</text>
</comment>
<protein>
    <recommendedName>
        <fullName evidence="4">Flagellin</fullName>
    </recommendedName>
</protein>
<evidence type="ECO:0000313" key="7">
    <source>
        <dbReference type="EMBL" id="AHF01583.1"/>
    </source>
</evidence>